<evidence type="ECO:0000313" key="2">
    <source>
        <dbReference type="Proteomes" id="UP001642409"/>
    </source>
</evidence>
<evidence type="ECO:0000313" key="1">
    <source>
        <dbReference type="EMBL" id="CAL6072409.1"/>
    </source>
</evidence>
<proteinExistence type="predicted"/>
<keyword evidence="2" id="KW-1185">Reference proteome</keyword>
<accession>A0ABP1L0U2</accession>
<dbReference type="Proteomes" id="UP001642409">
    <property type="component" value="Unassembled WGS sequence"/>
</dbReference>
<dbReference type="EMBL" id="CAXDID020000295">
    <property type="protein sequence ID" value="CAL6072409.1"/>
    <property type="molecule type" value="Genomic_DNA"/>
</dbReference>
<reference evidence="1 2" key="1">
    <citation type="submission" date="2024-07" db="EMBL/GenBank/DDBJ databases">
        <authorList>
            <person name="Akdeniz Z."/>
        </authorList>
    </citation>
    <scope>NUCLEOTIDE SEQUENCE [LARGE SCALE GENOMIC DNA]</scope>
</reference>
<sequence length="103" mass="12126">MYGRKNKLPQILDSITNLPQTHFISYSSRFFTRFQQSVVHNPIWLNQDYSADILKQTKANLQDSIIQLRFQLKAIVKLENVVSTACRNIEIIFNNQMKLQKQL</sequence>
<name>A0ABP1L0U2_9EUKA</name>
<gene>
    <name evidence="1" type="ORF">HINF_LOCUS55610</name>
</gene>
<protein>
    <submittedName>
        <fullName evidence="1">Hypothetical_protein</fullName>
    </submittedName>
</protein>
<organism evidence="1 2">
    <name type="scientific">Hexamita inflata</name>
    <dbReference type="NCBI Taxonomy" id="28002"/>
    <lineage>
        <taxon>Eukaryota</taxon>
        <taxon>Metamonada</taxon>
        <taxon>Diplomonadida</taxon>
        <taxon>Hexamitidae</taxon>
        <taxon>Hexamitinae</taxon>
        <taxon>Hexamita</taxon>
    </lineage>
</organism>
<comment type="caution">
    <text evidence="1">The sequence shown here is derived from an EMBL/GenBank/DDBJ whole genome shotgun (WGS) entry which is preliminary data.</text>
</comment>